<dbReference type="InterPro" id="IPR057993">
    <property type="entry name" value="HD-Zip_IV_C"/>
</dbReference>
<proteinExistence type="predicted"/>
<dbReference type="GO" id="GO:0003677">
    <property type="term" value="F:DNA binding"/>
    <property type="evidence" value="ECO:0007669"/>
    <property type="project" value="UniProtKB-KW"/>
</dbReference>
<keyword evidence="3" id="KW-0371">Homeobox</keyword>
<dbReference type="Gene3D" id="3.30.530.20">
    <property type="match status" value="1"/>
</dbReference>
<dbReference type="PANTHER" id="PTHR45654">
    <property type="entry name" value="HOMEOBOX-LEUCINE ZIPPER PROTEIN MERISTEM L1"/>
    <property type="match status" value="1"/>
</dbReference>
<evidence type="ECO:0000256" key="1">
    <source>
        <dbReference type="ARBA" id="ARBA00023015"/>
    </source>
</evidence>
<name>A0A2Z6MDA8_TRISU</name>
<feature type="domain" description="START" evidence="8">
    <location>
        <begin position="108"/>
        <end position="312"/>
    </location>
</feature>
<dbReference type="InterPro" id="IPR042160">
    <property type="entry name" value="HD-Zip_IV"/>
</dbReference>
<feature type="compositionally biased region" description="Low complexity" evidence="7">
    <location>
        <begin position="83"/>
        <end position="92"/>
    </location>
</feature>
<evidence type="ECO:0000259" key="8">
    <source>
        <dbReference type="PROSITE" id="PS50848"/>
    </source>
</evidence>
<feature type="coiled-coil region" evidence="6">
    <location>
        <begin position="20"/>
        <end position="54"/>
    </location>
</feature>
<evidence type="ECO:0000256" key="4">
    <source>
        <dbReference type="ARBA" id="ARBA00023163"/>
    </source>
</evidence>
<dbReference type="InterPro" id="IPR023393">
    <property type="entry name" value="START-like_dom_sf"/>
</dbReference>
<reference evidence="10" key="1">
    <citation type="journal article" date="2017" name="Front. Plant Sci.">
        <title>Climate Clever Clovers: New Paradigm to Reduce the Environmental Footprint of Ruminants by Breeding Low Methanogenic Forages Utilizing Haplotype Variation.</title>
        <authorList>
            <person name="Kaur P."/>
            <person name="Appels R."/>
            <person name="Bayer P.E."/>
            <person name="Keeble-Gagnere G."/>
            <person name="Wang J."/>
            <person name="Hirakawa H."/>
            <person name="Shirasawa K."/>
            <person name="Vercoe P."/>
            <person name="Stefanova K."/>
            <person name="Durmic Z."/>
            <person name="Nichols P."/>
            <person name="Revell C."/>
            <person name="Isobe S.N."/>
            <person name="Edwards D."/>
            <person name="Erskine W."/>
        </authorList>
    </citation>
    <scope>NUCLEOTIDE SEQUENCE [LARGE SCALE GENOMIC DNA]</scope>
    <source>
        <strain evidence="10">cv. Daliak</strain>
    </source>
</reference>
<dbReference type="Pfam" id="PF01852">
    <property type="entry name" value="START"/>
    <property type="match status" value="1"/>
</dbReference>
<dbReference type="PANTHER" id="PTHR45654:SF9">
    <property type="entry name" value="HOMEOBOX-LEUCINE ZIPPER PROTEIN HDG10-RELATED"/>
    <property type="match status" value="1"/>
</dbReference>
<evidence type="ECO:0000256" key="7">
    <source>
        <dbReference type="SAM" id="MobiDB-lite"/>
    </source>
</evidence>
<evidence type="ECO:0000256" key="2">
    <source>
        <dbReference type="ARBA" id="ARBA00023125"/>
    </source>
</evidence>
<keyword evidence="1" id="KW-0805">Transcription regulation</keyword>
<dbReference type="Pfam" id="PF25797">
    <property type="entry name" value="PDF2_C"/>
    <property type="match status" value="2"/>
</dbReference>
<dbReference type="InterPro" id="IPR002913">
    <property type="entry name" value="START_lipid-bd_dom"/>
</dbReference>
<dbReference type="PROSITE" id="PS50848">
    <property type="entry name" value="START"/>
    <property type="match status" value="1"/>
</dbReference>
<dbReference type="SUPFAM" id="SSF55961">
    <property type="entry name" value="Bet v1-like"/>
    <property type="match status" value="1"/>
</dbReference>
<feature type="compositionally biased region" description="Polar residues" evidence="7">
    <location>
        <begin position="95"/>
        <end position="105"/>
    </location>
</feature>
<dbReference type="EMBL" id="DF973122">
    <property type="protein sequence ID" value="GAU12507.1"/>
    <property type="molecule type" value="Genomic_DNA"/>
</dbReference>
<sequence>MKEALKATKCEPCGGPPFPMEEHEHYKHKMQQENDELRKEYEEKSKLLTNFMERKISRPMFEHALNSIQPISRNNELENPPTVHGSSSHVHGLSNRESMSVNRSTQNHDEEKGIISQHAILAMQELVRLVITNEPFWINISNNHQDGRYTLDHESYYQVFPKNNHIRGDTVFEESSKYSGIVGFDGMKLVEMFLDSINEEMHILSPLVRPRKFNIIRYCKQVDAGVWVITDVSFDSSRPNTPPLTRSWKHPSGCMIREMHNKSCMVTWVEHVEVEDMLHTHHIFRDFVGNYTLYGAESWIKEFQRMCDKSFSFYAETIPAEESIGVIQTIKGRRSVMRLAHRMVKNFCECLTMAGQLEFQQLNHESSIGRWDLMACENPMYEIGHISNGLHPGSYVVFAPIDTSSIIAAIRDEDSISSGFVVCSYAQPNASFEAFNNIGSSSSGGVGRVGAGTLLTLATQILTYSPNGIDQHQNMEVVATINTLLSTSVLKVRGALLNYSN</sequence>
<keyword evidence="6" id="KW-0175">Coiled coil</keyword>
<dbReference type="OrthoDB" id="1422316at2759"/>
<keyword evidence="2" id="KW-0238">DNA-binding</keyword>
<evidence type="ECO:0000313" key="10">
    <source>
        <dbReference type="Proteomes" id="UP000242715"/>
    </source>
</evidence>
<dbReference type="GO" id="GO:0008289">
    <property type="term" value="F:lipid binding"/>
    <property type="evidence" value="ECO:0007669"/>
    <property type="project" value="InterPro"/>
</dbReference>
<dbReference type="Proteomes" id="UP000242715">
    <property type="component" value="Unassembled WGS sequence"/>
</dbReference>
<organism evidence="9 10">
    <name type="scientific">Trifolium subterraneum</name>
    <name type="common">Subterranean clover</name>
    <dbReference type="NCBI Taxonomy" id="3900"/>
    <lineage>
        <taxon>Eukaryota</taxon>
        <taxon>Viridiplantae</taxon>
        <taxon>Streptophyta</taxon>
        <taxon>Embryophyta</taxon>
        <taxon>Tracheophyta</taxon>
        <taxon>Spermatophyta</taxon>
        <taxon>Magnoliopsida</taxon>
        <taxon>eudicotyledons</taxon>
        <taxon>Gunneridae</taxon>
        <taxon>Pentapetalae</taxon>
        <taxon>rosids</taxon>
        <taxon>fabids</taxon>
        <taxon>Fabales</taxon>
        <taxon>Fabaceae</taxon>
        <taxon>Papilionoideae</taxon>
        <taxon>50 kb inversion clade</taxon>
        <taxon>NPAAA clade</taxon>
        <taxon>Hologalegina</taxon>
        <taxon>IRL clade</taxon>
        <taxon>Trifolieae</taxon>
        <taxon>Trifolium</taxon>
    </lineage>
</organism>
<accession>A0A2Z6MDA8</accession>
<evidence type="ECO:0000256" key="6">
    <source>
        <dbReference type="SAM" id="Coils"/>
    </source>
</evidence>
<dbReference type="SMART" id="SM00234">
    <property type="entry name" value="START"/>
    <property type="match status" value="1"/>
</dbReference>
<evidence type="ECO:0000313" key="9">
    <source>
        <dbReference type="EMBL" id="GAU12507.1"/>
    </source>
</evidence>
<keyword evidence="10" id="KW-1185">Reference proteome</keyword>
<feature type="region of interest" description="Disordered" evidence="7">
    <location>
        <begin position="73"/>
        <end position="109"/>
    </location>
</feature>
<evidence type="ECO:0000256" key="3">
    <source>
        <dbReference type="ARBA" id="ARBA00023155"/>
    </source>
</evidence>
<keyword evidence="4" id="KW-0804">Transcription</keyword>
<dbReference type="AlphaFoldDB" id="A0A2Z6MDA8"/>
<gene>
    <name evidence="9" type="ORF">TSUD_377580</name>
</gene>
<protein>
    <recommendedName>
        <fullName evidence="8">START domain-containing protein</fullName>
    </recommendedName>
</protein>
<keyword evidence="5" id="KW-0539">Nucleus</keyword>
<evidence type="ECO:0000256" key="5">
    <source>
        <dbReference type="ARBA" id="ARBA00023242"/>
    </source>
</evidence>